<dbReference type="AlphaFoldDB" id="A0A895YNU8"/>
<name>A0A895YNU8_9ACTN</name>
<sequence>MGTPHAAALLGEGSEVLGYDDKVSTDHDFGPRVQIFLPRGVDPAPAEQALTGLPQLFEGFLVGYSRTHHRDGRADRQVDLTTVEEFFTTAIGTDPASGMQLADWLLTPTQRLASLTAGPVFHDPHHALTTRRDALTWYPDDVWRYVLAAGWLRIGQEESFVGRAGATGDDLGSRVLTARLVRDLMRLTYLIERRWAPYGKWLGRGFTALPLGAAIGPALDAALTVTDWRDREEALCAAASELAAATNRLQLADPVDPSPRQFYGRDIWTPGGERYAAALTAAITDPAVTALLARLGERRDPGPGMALVGRLPGAIDQAVDSADILCHHDRCRAAAPVLGLA</sequence>
<gene>
    <name evidence="2" type="ORF">JQS43_07125</name>
</gene>
<dbReference type="Proteomes" id="UP000662857">
    <property type="component" value="Chromosome"/>
</dbReference>
<dbReference type="KEGG" id="nhy:JQS43_07125"/>
<keyword evidence="3" id="KW-1185">Reference proteome</keyword>
<dbReference type="InterPro" id="IPR025117">
    <property type="entry name" value="DUF4037"/>
</dbReference>
<accession>A0A895YNU8</accession>
<dbReference type="SUPFAM" id="SSF56645">
    <property type="entry name" value="Acyl-CoA dehydrogenase NM domain-like"/>
    <property type="match status" value="1"/>
</dbReference>
<evidence type="ECO:0000313" key="3">
    <source>
        <dbReference type="Proteomes" id="UP000662857"/>
    </source>
</evidence>
<feature type="domain" description="DUF4037" evidence="1">
    <location>
        <begin position="104"/>
        <end position="202"/>
    </location>
</feature>
<protein>
    <submittedName>
        <fullName evidence="2">DUF4037 domain-containing protein</fullName>
    </submittedName>
</protein>
<proteinExistence type="predicted"/>
<evidence type="ECO:0000313" key="2">
    <source>
        <dbReference type="EMBL" id="QSB17159.1"/>
    </source>
</evidence>
<organism evidence="2 3">
    <name type="scientific">Natronosporangium hydrolyticum</name>
    <dbReference type="NCBI Taxonomy" id="2811111"/>
    <lineage>
        <taxon>Bacteria</taxon>
        <taxon>Bacillati</taxon>
        <taxon>Actinomycetota</taxon>
        <taxon>Actinomycetes</taxon>
        <taxon>Micromonosporales</taxon>
        <taxon>Micromonosporaceae</taxon>
        <taxon>Natronosporangium</taxon>
    </lineage>
</organism>
<evidence type="ECO:0000259" key="1">
    <source>
        <dbReference type="Pfam" id="PF13228"/>
    </source>
</evidence>
<dbReference type="EMBL" id="CP070499">
    <property type="protein sequence ID" value="QSB17159.1"/>
    <property type="molecule type" value="Genomic_DNA"/>
</dbReference>
<dbReference type="InterPro" id="IPR009100">
    <property type="entry name" value="AcylCoA_DH/oxidase_NM_dom_sf"/>
</dbReference>
<reference evidence="2" key="1">
    <citation type="submission" date="2021-02" db="EMBL/GenBank/DDBJ databases">
        <title>Natrosporangium hydrolyticum gen. nov., sp. nov, a haloalkaliphilic actinobacterium from a soda solonchak soil.</title>
        <authorList>
            <person name="Sorokin D.Y."/>
            <person name="Khijniak T.V."/>
            <person name="Zakharycheva A.P."/>
            <person name="Boueva O.V."/>
            <person name="Ariskina E.V."/>
            <person name="Hahnke R.L."/>
            <person name="Bunk B."/>
            <person name="Sproer C."/>
            <person name="Schumann P."/>
            <person name="Evtushenko L.I."/>
            <person name="Kublanov I.V."/>
        </authorList>
    </citation>
    <scope>NUCLEOTIDE SEQUENCE</scope>
    <source>
        <strain evidence="2">DSM 106523</strain>
    </source>
</reference>
<dbReference type="Pfam" id="PF13228">
    <property type="entry name" value="DUF4037"/>
    <property type="match status" value="1"/>
</dbReference>
<dbReference type="GO" id="GO:0016627">
    <property type="term" value="F:oxidoreductase activity, acting on the CH-CH group of donors"/>
    <property type="evidence" value="ECO:0007669"/>
    <property type="project" value="InterPro"/>
</dbReference>